<proteinExistence type="predicted"/>
<accession>A0ABN3M514</accession>
<evidence type="ECO:0000313" key="3">
    <source>
        <dbReference type="EMBL" id="GAA2494476.1"/>
    </source>
</evidence>
<dbReference type="Pfam" id="PF07510">
    <property type="entry name" value="GmrSD_C"/>
    <property type="match status" value="1"/>
</dbReference>
<keyword evidence="4" id="KW-1185">Reference proteome</keyword>
<evidence type="ECO:0000256" key="1">
    <source>
        <dbReference type="SAM" id="MobiDB-lite"/>
    </source>
</evidence>
<evidence type="ECO:0000259" key="2">
    <source>
        <dbReference type="Pfam" id="PF07510"/>
    </source>
</evidence>
<organism evidence="3 4">
    <name type="scientific">Terrabacter carboxydivorans</name>
    <dbReference type="NCBI Taxonomy" id="619730"/>
    <lineage>
        <taxon>Bacteria</taxon>
        <taxon>Bacillati</taxon>
        <taxon>Actinomycetota</taxon>
        <taxon>Actinomycetes</taxon>
        <taxon>Micrococcales</taxon>
        <taxon>Intrasporangiaceae</taxon>
        <taxon>Terrabacter</taxon>
    </lineage>
</organism>
<comment type="caution">
    <text evidence="3">The sequence shown here is derived from an EMBL/GenBank/DDBJ whole genome shotgun (WGS) entry which is preliminary data.</text>
</comment>
<dbReference type="EMBL" id="BAAARE010000017">
    <property type="protein sequence ID" value="GAA2494476.1"/>
    <property type="molecule type" value="Genomic_DNA"/>
</dbReference>
<protein>
    <recommendedName>
        <fullName evidence="2">GmrSD restriction endonucleases C-terminal domain-containing protein</fullName>
    </recommendedName>
</protein>
<dbReference type="InterPro" id="IPR011089">
    <property type="entry name" value="GmrSD_C"/>
</dbReference>
<dbReference type="PANTHER" id="PTHR24094:SF15">
    <property type="entry name" value="AMP-DEPENDENT SYNTHETASE_LIGASE DOMAIN-CONTAINING PROTEIN-RELATED"/>
    <property type="match status" value="1"/>
</dbReference>
<gene>
    <name evidence="3" type="ORF">GCM10009858_35590</name>
</gene>
<dbReference type="Proteomes" id="UP001500730">
    <property type="component" value="Unassembled WGS sequence"/>
</dbReference>
<evidence type="ECO:0000313" key="4">
    <source>
        <dbReference type="Proteomes" id="UP001500730"/>
    </source>
</evidence>
<sequence length="244" mass="25078">MAGVLTGCGTPLASPGAGADVHHASTRVGPAAPGGSTSPTPGAASTPSLTPAQVQEATAALATLPVKGRAPKTGYSRAAFGIAWTDDVDVALGHNGCDTRNDVLRRDLTAVVLKPGTHGCVVLAGVLADPYTARAIAFARGRSTSSRVQIDHVVALGDAWVKGAQQLTAVQRQALANDPLNLLAVDGPTNSAKRDADAASWLPPNKAYRCAYVARQVAVKKRYHLWVTAAERAQVARILAGCAH</sequence>
<reference evidence="3 4" key="1">
    <citation type="journal article" date="2019" name="Int. J. Syst. Evol. Microbiol.">
        <title>The Global Catalogue of Microorganisms (GCM) 10K type strain sequencing project: providing services to taxonomists for standard genome sequencing and annotation.</title>
        <authorList>
            <consortium name="The Broad Institute Genomics Platform"/>
            <consortium name="The Broad Institute Genome Sequencing Center for Infectious Disease"/>
            <person name="Wu L."/>
            <person name="Ma J."/>
        </authorList>
    </citation>
    <scope>NUCLEOTIDE SEQUENCE [LARGE SCALE GENOMIC DNA]</scope>
    <source>
        <strain evidence="3 4">JCM 16259</strain>
    </source>
</reference>
<name>A0ABN3M514_9MICO</name>
<dbReference type="PANTHER" id="PTHR24094">
    <property type="entry name" value="SECRETED PROTEIN"/>
    <property type="match status" value="1"/>
</dbReference>
<feature type="region of interest" description="Disordered" evidence="1">
    <location>
        <begin position="13"/>
        <end position="50"/>
    </location>
</feature>
<feature type="domain" description="GmrSD restriction endonucleases C-terminal" evidence="2">
    <location>
        <begin position="98"/>
        <end position="236"/>
    </location>
</feature>
<feature type="compositionally biased region" description="Polar residues" evidence="1">
    <location>
        <begin position="35"/>
        <end position="50"/>
    </location>
</feature>